<dbReference type="STRING" id="497965.Cyan7822_2905"/>
<proteinExistence type="predicted"/>
<sequence>MQQPTDSPNQEPHLARSKIINSYLTTIEDSFLENRSQLKLINYGTGSGKTHQLFEAICKTIKEHPQKWF</sequence>
<reference evidence="2" key="1">
    <citation type="journal article" date="2011" name="MBio">
        <title>Novel metabolic attributes of the genus Cyanothece, comprising a group of unicellular nitrogen-fixing Cyanobacteria.</title>
        <authorList>
            <person name="Bandyopadhyay A."/>
            <person name="Elvitigala T."/>
            <person name="Welsh E."/>
            <person name="Stockel J."/>
            <person name="Liberton M."/>
            <person name="Min H."/>
            <person name="Sherman L.A."/>
            <person name="Pakrasi H.B."/>
        </authorList>
    </citation>
    <scope>NUCLEOTIDE SEQUENCE [LARGE SCALE GENOMIC DNA]</scope>
    <source>
        <strain evidence="2">PCC 7822</strain>
    </source>
</reference>
<keyword evidence="2" id="KW-1185">Reference proteome</keyword>
<accession>E0U7Q1</accession>
<dbReference type="eggNOG" id="ENOG502ZNYN">
    <property type="taxonomic scope" value="Bacteria"/>
</dbReference>
<dbReference type="RefSeq" id="WP_013322966.1">
    <property type="nucleotide sequence ID" value="NC_014501.1"/>
</dbReference>
<name>E0U7Q1_GLOV7</name>
<evidence type="ECO:0008006" key="3">
    <source>
        <dbReference type="Google" id="ProtNLM"/>
    </source>
</evidence>
<dbReference type="HOGENOM" id="CLU_2768912_0_0_3"/>
<dbReference type="EMBL" id="CP002198">
    <property type="protein sequence ID" value="ADN14863.1"/>
    <property type="molecule type" value="Genomic_DNA"/>
</dbReference>
<organism evidence="1 2">
    <name type="scientific">Gloeothece verrucosa (strain PCC 7822)</name>
    <name type="common">Cyanothece sp. (strain PCC 7822)</name>
    <dbReference type="NCBI Taxonomy" id="497965"/>
    <lineage>
        <taxon>Bacteria</taxon>
        <taxon>Bacillati</taxon>
        <taxon>Cyanobacteriota</taxon>
        <taxon>Cyanophyceae</taxon>
        <taxon>Oscillatoriophycideae</taxon>
        <taxon>Chroococcales</taxon>
        <taxon>Aphanothecaceae</taxon>
        <taxon>Gloeothece</taxon>
        <taxon>Gloeothece verrucosa</taxon>
    </lineage>
</organism>
<dbReference type="KEGG" id="cyj:Cyan7822_2905"/>
<dbReference type="Proteomes" id="UP000008206">
    <property type="component" value="Chromosome"/>
</dbReference>
<evidence type="ECO:0000313" key="2">
    <source>
        <dbReference type="Proteomes" id="UP000008206"/>
    </source>
</evidence>
<evidence type="ECO:0000313" key="1">
    <source>
        <dbReference type="EMBL" id="ADN14863.1"/>
    </source>
</evidence>
<dbReference type="OrthoDB" id="434054at2"/>
<gene>
    <name evidence="1" type="ordered locus">Cyan7822_2905</name>
</gene>
<protein>
    <recommendedName>
        <fullName evidence="3">Helicase/UvrB N-terminal domain-containing protein</fullName>
    </recommendedName>
</protein>
<dbReference type="AlphaFoldDB" id="E0U7Q1"/>